<evidence type="ECO:0000256" key="1">
    <source>
        <dbReference type="SAM" id="Phobius"/>
    </source>
</evidence>
<accession>A0A2P8FC80</accession>
<protein>
    <submittedName>
        <fullName evidence="2">Uncharacterized protein</fullName>
    </submittedName>
</protein>
<dbReference type="RefSeq" id="WP_106608517.1">
    <property type="nucleotide sequence ID" value="NZ_PYGJ01000006.1"/>
</dbReference>
<dbReference type="AlphaFoldDB" id="A0A2P8FC80"/>
<gene>
    <name evidence="2" type="ORF">CLV88_10625</name>
</gene>
<feature type="transmembrane region" description="Helical" evidence="1">
    <location>
        <begin position="40"/>
        <end position="66"/>
    </location>
</feature>
<organism evidence="2 3">
    <name type="scientific">Shimia abyssi</name>
    <dbReference type="NCBI Taxonomy" id="1662395"/>
    <lineage>
        <taxon>Bacteria</taxon>
        <taxon>Pseudomonadati</taxon>
        <taxon>Pseudomonadota</taxon>
        <taxon>Alphaproteobacteria</taxon>
        <taxon>Rhodobacterales</taxon>
        <taxon>Roseobacteraceae</taxon>
    </lineage>
</organism>
<name>A0A2P8FC80_9RHOB</name>
<keyword evidence="1" id="KW-0812">Transmembrane</keyword>
<keyword evidence="1" id="KW-0472">Membrane</keyword>
<evidence type="ECO:0000313" key="3">
    <source>
        <dbReference type="Proteomes" id="UP000240418"/>
    </source>
</evidence>
<comment type="caution">
    <text evidence="2">The sequence shown here is derived from an EMBL/GenBank/DDBJ whole genome shotgun (WGS) entry which is preliminary data.</text>
</comment>
<keyword evidence="1" id="KW-1133">Transmembrane helix</keyword>
<keyword evidence="3" id="KW-1185">Reference proteome</keyword>
<dbReference type="Proteomes" id="UP000240418">
    <property type="component" value="Unassembled WGS sequence"/>
</dbReference>
<evidence type="ECO:0000313" key="2">
    <source>
        <dbReference type="EMBL" id="PSL19314.1"/>
    </source>
</evidence>
<sequence>METIHELMQQSAGVGAGVALGSAVGFYMRKRSGNTQGLLADSVFVTSAVVGIVGMMAYSLVLWLGIF</sequence>
<dbReference type="EMBL" id="PYGJ01000006">
    <property type="protein sequence ID" value="PSL19314.1"/>
    <property type="molecule type" value="Genomic_DNA"/>
</dbReference>
<dbReference type="OrthoDB" id="7871912at2"/>
<proteinExistence type="predicted"/>
<feature type="transmembrane region" description="Helical" evidence="1">
    <location>
        <begin position="12"/>
        <end position="28"/>
    </location>
</feature>
<reference evidence="2 3" key="1">
    <citation type="submission" date="2018-03" db="EMBL/GenBank/DDBJ databases">
        <title>Genomic Encyclopedia of Archaeal and Bacterial Type Strains, Phase II (KMG-II): from individual species to whole genera.</title>
        <authorList>
            <person name="Goeker M."/>
        </authorList>
    </citation>
    <scope>NUCLEOTIDE SEQUENCE [LARGE SCALE GENOMIC DNA]</scope>
    <source>
        <strain evidence="2 3">DSM 100673</strain>
    </source>
</reference>